<evidence type="ECO:0000313" key="2">
    <source>
        <dbReference type="EMBL" id="KAK7756786.1"/>
    </source>
</evidence>
<proteinExistence type="predicted"/>
<sequence>MRPGPEKTTTLGRVDALLYMNPHEPILVAYERDREEHGAYDSAAAGPGRRAWLELVEVGWDPLMKEWAFLLHGACWEIVTTRFGTVDGTGEIALSTGLARILADLNSEWNYPYELVPVSSIVDTQEECIRSLEHRPEPRRYKHTSDIYSGARLDRVKLGEALLEITSRCHVSNTRTPPTQRQVAARTKTTVRPRRSQRSNIPRGQDFFSRLPRELLLCILPHVAFTDLPNLRLASRSIAVVSTLEQLPNSYWTTHFLRDYPYAAPEWISPHTDFRDLCFAMAPLSRPQRWGSPCRIGRRWRGARAAERLLVWNGLDNVSNLLCRTPLGLPVDSLTD</sequence>
<dbReference type="Proteomes" id="UP001320420">
    <property type="component" value="Unassembled WGS sequence"/>
</dbReference>
<dbReference type="InterPro" id="IPR036047">
    <property type="entry name" value="F-box-like_dom_sf"/>
</dbReference>
<dbReference type="AlphaFoldDB" id="A0AAN9YTT2"/>
<comment type="caution">
    <text evidence="2">The sequence shown here is derived from an EMBL/GenBank/DDBJ whole genome shotgun (WGS) entry which is preliminary data.</text>
</comment>
<accession>A0AAN9YTT2</accession>
<protein>
    <recommendedName>
        <fullName evidence="1">F-box domain-containing protein</fullName>
    </recommendedName>
</protein>
<evidence type="ECO:0000259" key="1">
    <source>
        <dbReference type="PROSITE" id="PS50181"/>
    </source>
</evidence>
<dbReference type="InterPro" id="IPR001810">
    <property type="entry name" value="F-box_dom"/>
</dbReference>
<name>A0AAN9YTT2_9PEZI</name>
<dbReference type="SUPFAM" id="SSF81383">
    <property type="entry name" value="F-box domain"/>
    <property type="match status" value="1"/>
</dbReference>
<evidence type="ECO:0000313" key="3">
    <source>
        <dbReference type="Proteomes" id="UP001320420"/>
    </source>
</evidence>
<reference evidence="2 3" key="1">
    <citation type="submission" date="2024-02" db="EMBL/GenBank/DDBJ databases">
        <title>De novo assembly and annotation of 12 fungi associated with fruit tree decline syndrome in Ontario, Canada.</title>
        <authorList>
            <person name="Sulman M."/>
            <person name="Ellouze W."/>
            <person name="Ilyukhin E."/>
        </authorList>
    </citation>
    <scope>NUCLEOTIDE SEQUENCE [LARGE SCALE GENOMIC DNA]</scope>
    <source>
        <strain evidence="2 3">M11/M66-122</strain>
    </source>
</reference>
<feature type="domain" description="F-box" evidence="1">
    <location>
        <begin position="205"/>
        <end position="255"/>
    </location>
</feature>
<dbReference type="PROSITE" id="PS50181">
    <property type="entry name" value="FBOX"/>
    <property type="match status" value="1"/>
</dbReference>
<dbReference type="EMBL" id="JAKJXP020000005">
    <property type="protein sequence ID" value="KAK7756786.1"/>
    <property type="molecule type" value="Genomic_DNA"/>
</dbReference>
<organism evidence="2 3">
    <name type="scientific">Diatrype stigma</name>
    <dbReference type="NCBI Taxonomy" id="117547"/>
    <lineage>
        <taxon>Eukaryota</taxon>
        <taxon>Fungi</taxon>
        <taxon>Dikarya</taxon>
        <taxon>Ascomycota</taxon>
        <taxon>Pezizomycotina</taxon>
        <taxon>Sordariomycetes</taxon>
        <taxon>Xylariomycetidae</taxon>
        <taxon>Xylariales</taxon>
        <taxon>Diatrypaceae</taxon>
        <taxon>Diatrype</taxon>
    </lineage>
</organism>
<keyword evidence="3" id="KW-1185">Reference proteome</keyword>
<gene>
    <name evidence="2" type="ORF">SLS62_001229</name>
</gene>